<evidence type="ECO:0000313" key="3">
    <source>
        <dbReference type="Proteomes" id="UP001519654"/>
    </source>
</evidence>
<evidence type="ECO:0000313" key="2">
    <source>
        <dbReference type="EMBL" id="MBU2667878.1"/>
    </source>
</evidence>
<protein>
    <submittedName>
        <fullName evidence="2">Uncharacterized protein</fullName>
    </submittedName>
</protein>
<sequence>MRKRLAAVLAALVMATVAVSAPAAAAEAPGCATVTFDSVRGVYRPDSTRWEPWFDVTLKGRSKPCAPGRGAATLAITQYHVRDGATVASMSTPWQVKTSGTTSFSRTGRIEPDVAALCVSTGLTEQNGEVRARNVACVKPRRTGDDHLVTSFPAVALTDPLVTAPLSTYPTGRPPTAPVCTANCLVSPFTTYPPGAPTVTKDTPIDGPVQELSPYEQICHFISVSDMFAGPSDRNVNGFDVWMAVDTGACDENEWLTLHVVRYWADRGIVMPPWDMGQYPLEKGAQVNENTVALCITSGIRAQGNDLYGEHDECWRVTKPQPDRYRLVPISTTDPRVTKRLVSNWAVPDPDNPPGVCASCL</sequence>
<name>A0ABS5YYU1_9ACTN</name>
<keyword evidence="1" id="KW-0732">Signal</keyword>
<dbReference type="RefSeq" id="WP_215792141.1">
    <property type="nucleotide sequence ID" value="NZ_JAHKKG010000010.1"/>
</dbReference>
<organism evidence="2 3">
    <name type="scientific">Paractinoplanes bogorensis</name>
    <dbReference type="NCBI Taxonomy" id="1610840"/>
    <lineage>
        <taxon>Bacteria</taxon>
        <taxon>Bacillati</taxon>
        <taxon>Actinomycetota</taxon>
        <taxon>Actinomycetes</taxon>
        <taxon>Micromonosporales</taxon>
        <taxon>Micromonosporaceae</taxon>
        <taxon>Paractinoplanes</taxon>
    </lineage>
</organism>
<feature type="signal peptide" evidence="1">
    <location>
        <begin position="1"/>
        <end position="25"/>
    </location>
</feature>
<dbReference type="Proteomes" id="UP001519654">
    <property type="component" value="Unassembled WGS sequence"/>
</dbReference>
<gene>
    <name evidence="2" type="ORF">KOI35_30635</name>
</gene>
<accession>A0ABS5YYU1</accession>
<reference evidence="2 3" key="1">
    <citation type="submission" date="2021-06" db="EMBL/GenBank/DDBJ databases">
        <title>Actinoplanes lichenicola sp. nov., and Actinoplanes ovalisporus sp. nov., isolated from lichen in Thailand.</title>
        <authorList>
            <person name="Saeng-In P."/>
            <person name="Kanchanasin P."/>
            <person name="Yuki M."/>
            <person name="Kudo T."/>
            <person name="Ohkuma M."/>
            <person name="Phongsopitanun W."/>
            <person name="Tanasupawat S."/>
        </authorList>
    </citation>
    <scope>NUCLEOTIDE SEQUENCE [LARGE SCALE GENOMIC DNA]</scope>
    <source>
        <strain evidence="2 3">NBRC 110975</strain>
    </source>
</reference>
<feature type="chain" id="PRO_5046111317" evidence="1">
    <location>
        <begin position="26"/>
        <end position="361"/>
    </location>
</feature>
<keyword evidence="3" id="KW-1185">Reference proteome</keyword>
<proteinExistence type="predicted"/>
<comment type="caution">
    <text evidence="2">The sequence shown here is derived from an EMBL/GenBank/DDBJ whole genome shotgun (WGS) entry which is preliminary data.</text>
</comment>
<evidence type="ECO:0000256" key="1">
    <source>
        <dbReference type="SAM" id="SignalP"/>
    </source>
</evidence>
<dbReference type="EMBL" id="JAHKKG010000010">
    <property type="protein sequence ID" value="MBU2667878.1"/>
    <property type="molecule type" value="Genomic_DNA"/>
</dbReference>